<sequence>MNIEQITNSSPRTYKKEMPVAPPRSKRRNTTEINYAKVKSKDASPFTNASAATHNQQKHMSQLLRKVCSTSEPPPAIPLKTKDAFELPDEFGIK</sequence>
<feature type="compositionally biased region" description="Polar residues" evidence="1">
    <location>
        <begin position="45"/>
        <end position="60"/>
    </location>
</feature>
<dbReference type="EMBL" id="BGPR01076436">
    <property type="protein sequence ID" value="GBL61032.1"/>
    <property type="molecule type" value="Genomic_DNA"/>
</dbReference>
<feature type="compositionally biased region" description="Polar residues" evidence="1">
    <location>
        <begin position="1"/>
        <end position="12"/>
    </location>
</feature>
<organism evidence="2 3">
    <name type="scientific">Araneus ventricosus</name>
    <name type="common">Orbweaver spider</name>
    <name type="synonym">Epeira ventricosa</name>
    <dbReference type="NCBI Taxonomy" id="182803"/>
    <lineage>
        <taxon>Eukaryota</taxon>
        <taxon>Metazoa</taxon>
        <taxon>Ecdysozoa</taxon>
        <taxon>Arthropoda</taxon>
        <taxon>Chelicerata</taxon>
        <taxon>Arachnida</taxon>
        <taxon>Araneae</taxon>
        <taxon>Araneomorphae</taxon>
        <taxon>Entelegynae</taxon>
        <taxon>Araneoidea</taxon>
        <taxon>Araneidae</taxon>
        <taxon>Araneus</taxon>
    </lineage>
</organism>
<evidence type="ECO:0000313" key="3">
    <source>
        <dbReference type="Proteomes" id="UP000499080"/>
    </source>
</evidence>
<dbReference type="AlphaFoldDB" id="A0A4Y1ZPU4"/>
<proteinExistence type="predicted"/>
<protein>
    <submittedName>
        <fullName evidence="2">Uncharacterized protein</fullName>
    </submittedName>
</protein>
<feature type="region of interest" description="Disordered" evidence="1">
    <location>
        <begin position="1"/>
        <end position="62"/>
    </location>
</feature>
<evidence type="ECO:0000256" key="1">
    <source>
        <dbReference type="SAM" id="MobiDB-lite"/>
    </source>
</evidence>
<accession>A0A4Y1ZPU4</accession>
<reference evidence="2 3" key="1">
    <citation type="journal article" date="2019" name="Sci. Rep.">
        <title>Orb-weaving spider Araneus ventricosus genome elucidates the spidroin gene catalogue.</title>
        <authorList>
            <person name="Kono N."/>
            <person name="Nakamura H."/>
            <person name="Ohtoshi R."/>
            <person name="Moran D.A.P."/>
            <person name="Shinohara A."/>
            <person name="Yoshida Y."/>
            <person name="Fujiwara M."/>
            <person name="Mori M."/>
            <person name="Tomita M."/>
            <person name="Arakawa K."/>
        </authorList>
    </citation>
    <scope>NUCLEOTIDE SEQUENCE [LARGE SCALE GENOMIC DNA]</scope>
</reference>
<keyword evidence="3" id="KW-1185">Reference proteome</keyword>
<comment type="caution">
    <text evidence="2">The sequence shown here is derived from an EMBL/GenBank/DDBJ whole genome shotgun (WGS) entry which is preliminary data.</text>
</comment>
<gene>
    <name evidence="2" type="ORF">AVEN_47859_1</name>
</gene>
<dbReference type="Proteomes" id="UP000499080">
    <property type="component" value="Unassembled WGS sequence"/>
</dbReference>
<evidence type="ECO:0000313" key="2">
    <source>
        <dbReference type="EMBL" id="GBL61032.1"/>
    </source>
</evidence>
<name>A0A4Y1ZPU4_ARAVE</name>
<feature type="non-terminal residue" evidence="2">
    <location>
        <position position="94"/>
    </location>
</feature>